<evidence type="ECO:0000256" key="4">
    <source>
        <dbReference type="ARBA" id="ARBA00022833"/>
    </source>
</evidence>
<feature type="compositionally biased region" description="Basic residues" evidence="7">
    <location>
        <begin position="1496"/>
        <end position="1518"/>
    </location>
</feature>
<dbReference type="InterPro" id="IPR047365">
    <property type="entry name" value="Tudor_AtPTM-like"/>
</dbReference>
<name>A0A8K0HMI3_9ROSA</name>
<dbReference type="InterPro" id="IPR019787">
    <property type="entry name" value="Znf_PHD-finger"/>
</dbReference>
<dbReference type="InterPro" id="IPR013083">
    <property type="entry name" value="Znf_RING/FYVE/PHD"/>
</dbReference>
<dbReference type="PANTHER" id="PTHR46508">
    <property type="entry name" value="PHD FINGER FAMILY PROTEIN"/>
    <property type="match status" value="1"/>
</dbReference>
<keyword evidence="2" id="KW-0479">Metal-binding</keyword>
<dbReference type="Pfam" id="PF21743">
    <property type="entry name" value="PTM_DIR17_Tudor"/>
    <property type="match status" value="1"/>
</dbReference>
<dbReference type="CDD" id="cd20401">
    <property type="entry name" value="Tudor_AtPTM-like"/>
    <property type="match status" value="1"/>
</dbReference>
<dbReference type="InterPro" id="IPR056618">
    <property type="entry name" value="Chromo_PTM"/>
</dbReference>
<evidence type="ECO:0000313" key="11">
    <source>
        <dbReference type="Proteomes" id="UP000796880"/>
    </source>
</evidence>
<dbReference type="EMBL" id="VOIH02000002">
    <property type="protein sequence ID" value="KAF3454274.1"/>
    <property type="molecule type" value="Genomic_DNA"/>
</dbReference>
<comment type="caution">
    <text evidence="10">The sequence shown here is derived from an EMBL/GenBank/DDBJ whole genome shotgun (WGS) entry which is preliminary data.</text>
</comment>
<dbReference type="Pfam" id="PF24294">
    <property type="entry name" value="Chromo_PTM"/>
    <property type="match status" value="1"/>
</dbReference>
<dbReference type="InterPro" id="IPR011011">
    <property type="entry name" value="Znf_FYVE_PHD"/>
</dbReference>
<evidence type="ECO:0000256" key="1">
    <source>
        <dbReference type="ARBA" id="ARBA00004123"/>
    </source>
</evidence>
<feature type="region of interest" description="Disordered" evidence="7">
    <location>
        <begin position="1421"/>
        <end position="1518"/>
    </location>
</feature>
<protein>
    <submittedName>
        <fullName evidence="10">Uncharacterized protein</fullName>
    </submittedName>
</protein>
<evidence type="ECO:0000256" key="3">
    <source>
        <dbReference type="ARBA" id="ARBA00022771"/>
    </source>
</evidence>
<keyword evidence="3 6" id="KW-0863">Zinc-finger</keyword>
<dbReference type="GO" id="GO:0005634">
    <property type="term" value="C:nucleus"/>
    <property type="evidence" value="ECO:0007669"/>
    <property type="project" value="UniProtKB-SubCell"/>
</dbReference>
<dbReference type="PROSITE" id="PS50827">
    <property type="entry name" value="DDT"/>
    <property type="match status" value="1"/>
</dbReference>
<sequence length="1780" mass="198732">MEFVGRTVKKELKGNGFFTGIVKSYDPSSGLFEVVYEDGDSEQLNWAETSLLIEGKVQVVEEEVKPSRLGRKPKKRRRLEKRLEVPGESGNAGEAFLVDGVGREEILRNFCGFVGDLNEKDNSHDGSEVNLEMGNGVGENLRAEVVVNGHLNENVNSGDRSEKTLKLREDLKDCVSVNGNVNKIDNFKDVIDLNAGFNLNLNDACDMHVDSGENLRKRDCIDLNLDVNGDFDENLNVGNFGRSPKETQRRGCDFDLNLEVDECKETECDGGGQFMVSTSFRMAEESQMKKSGVDAGEKFMEDVGSNGTLKEVHLDIIEGFMGKSIIHSFENRVKNAHSGFADQLKNVNICSGEDVKANASVVALDTNYAEDCGLVEVQLKDDLSGAVTQMVHGHLGDSGSPCNQRSGRRKRRKLSDSIKSTTATVLRRSTRRGSAQHHVSLPFAVNDTLSSPGVSVITEEKPIRCKESEKPSLLPPKLQLPPSSHNLNLDDIPIIDVFSVYACLRSFSTLLFLSPFELEDFVAALHFKFPSSLFDNVHVSILQILRKHVEYLSNEGSESAAECLRSLNWDFLDVITWPIFMVEYLLFHSTGLKPVEAIRSELNRRSLAAAEPDMVFERNINFEVCKKRRTTVDVSSGFCLNDEVVDDSTDWNSDECCLCKMDGSLICCDGCPAAYHSKCVGIVNDLLPEGDWFCPECAIDRRKSDSFDAESSFSYYHKDDLNMVLEVLKSSDFFYGDILLAICKHWDNVSLNGTGSNNDRLYRSMSLEMHMKERIPVLSNAPVPMASSATCAAKDETDAERKMEEDSDVGNFGLGRDVSKSVDLLDSVSAKESMRITSEVSVETTETKGGSGIGYDSNKSVKFLNQSDILGNLLPVGDCSLTSSTFDMRRGTNVESSGPENPLSTLTTKTGYTSQVQCGIEYMNYYSFGKIASSVAEELLDKSSEKKKENSVVSEEEIILQQTKAILKRSSKFCWSSIQNLNIDAEKEKCGWCFSCKAPSDDMDCLFLMNVGSVRAASNSDTDDLHFKKDSKGHLTDVKCHILSIENRLLGLLLGPWLNPQHSKLWRKSVLMASDLLSVKLLLLTLESNLSRLALSCEWLKHVDSAVSVGSASHIVTSFARASSKYMLARKRPRCSDNESNPASNAASGLGMLWWRGGRLSRQIFNWKGLPHSLVSKAARQAGCVKIPGVSYPENSEYARRSKYVAWKAAVETSTSAEQLAFQVRELDFNIRWDDIENTHALSALDKESRKSNRLFKKVIIRRKCIEGKVIKYLLDFGKRKAIPDVVTKHGSRVEESSSDRKKYWLEESYVPLHLLKNFEEKRIARKSTDMKSGKLNGLGKVMKRPRQQSALEYLFSKAERSENYQCGHCNKDVLIREAVSCQYCKGFFHKRHVKKSAGAIIADCTFTCHRCHNGMHMKINAKAGKTNKKGGKAPSQKSKNIQKNCRSSPRLKSNKKLLSGGRQGRSKSNRKVPPSVPLRRSARKAKCLIVPTKKPGGRRKGKKIKSKKGTCKKPKRGTSCLKKKRTQVYYSYWLNGLLLSRKPNDDRVMLFREKRFLVPSEQSTIPDQPKCQLCCEAGYTTTLSYIACEICGEWFHGDAFGLHSEKIDILIGFKCHTCLERAPPVCPHLVAANSDVSQLAEAQNNTAVECSEEVSNAVPPMSEDYDWKYNLEQKVPSCVTGQKLVAVDSHIENYHKGTNEPAQEVRIVWFTSATGWISAAGWISCYVCKPRDHFFFLSDLSRDVLKINTAKEGHRRKMLPSRVGGQIPCYTGMHHQLLL</sequence>
<evidence type="ECO:0000256" key="6">
    <source>
        <dbReference type="PROSITE-ProRule" id="PRU00146"/>
    </source>
</evidence>
<dbReference type="Pfam" id="PF00628">
    <property type="entry name" value="PHD"/>
    <property type="match status" value="1"/>
</dbReference>
<comment type="subcellular location">
    <subcellularLocation>
        <location evidence="1">Nucleus</location>
    </subcellularLocation>
</comment>
<evidence type="ECO:0000259" key="9">
    <source>
        <dbReference type="PROSITE" id="PS50827"/>
    </source>
</evidence>
<keyword evidence="11" id="KW-1185">Reference proteome</keyword>
<organism evidence="10 11">
    <name type="scientific">Rhamnella rubrinervis</name>
    <dbReference type="NCBI Taxonomy" id="2594499"/>
    <lineage>
        <taxon>Eukaryota</taxon>
        <taxon>Viridiplantae</taxon>
        <taxon>Streptophyta</taxon>
        <taxon>Embryophyta</taxon>
        <taxon>Tracheophyta</taxon>
        <taxon>Spermatophyta</taxon>
        <taxon>Magnoliopsida</taxon>
        <taxon>eudicotyledons</taxon>
        <taxon>Gunneridae</taxon>
        <taxon>Pentapetalae</taxon>
        <taxon>rosids</taxon>
        <taxon>fabids</taxon>
        <taxon>Rosales</taxon>
        <taxon>Rhamnaceae</taxon>
        <taxon>rhamnoid group</taxon>
        <taxon>Rhamneae</taxon>
        <taxon>Rhamnella</taxon>
    </lineage>
</organism>
<dbReference type="GO" id="GO:0008270">
    <property type="term" value="F:zinc ion binding"/>
    <property type="evidence" value="ECO:0007669"/>
    <property type="project" value="UniProtKB-KW"/>
</dbReference>
<dbReference type="InterPro" id="IPR001965">
    <property type="entry name" value="Znf_PHD"/>
</dbReference>
<dbReference type="SMART" id="SM00249">
    <property type="entry name" value="PHD"/>
    <property type="match status" value="2"/>
</dbReference>
<dbReference type="InterPro" id="IPR018501">
    <property type="entry name" value="DDT_dom"/>
</dbReference>
<dbReference type="SMART" id="SM00571">
    <property type="entry name" value="DDT"/>
    <property type="match status" value="1"/>
</dbReference>
<feature type="domain" description="DDT" evidence="9">
    <location>
        <begin position="491"/>
        <end position="551"/>
    </location>
</feature>
<accession>A0A8K0HMI3</accession>
<evidence type="ECO:0000256" key="5">
    <source>
        <dbReference type="ARBA" id="ARBA00023242"/>
    </source>
</evidence>
<dbReference type="Gene3D" id="3.30.40.10">
    <property type="entry name" value="Zinc/RING finger domain, C3HC4 (zinc finger)"/>
    <property type="match status" value="2"/>
</dbReference>
<dbReference type="SUPFAM" id="SSF57903">
    <property type="entry name" value="FYVE/PHD zinc finger"/>
    <property type="match status" value="2"/>
</dbReference>
<dbReference type="CDD" id="cd15532">
    <property type="entry name" value="PHD2_CHD_II"/>
    <property type="match status" value="1"/>
</dbReference>
<dbReference type="OrthoDB" id="784962at2759"/>
<reference evidence="10" key="1">
    <citation type="submission" date="2020-03" db="EMBL/GenBank/DDBJ databases">
        <title>A high-quality chromosome-level genome assembly of a woody plant with both climbing and erect habits, Rhamnella rubrinervis.</title>
        <authorList>
            <person name="Lu Z."/>
            <person name="Yang Y."/>
            <person name="Zhu X."/>
            <person name="Sun Y."/>
        </authorList>
    </citation>
    <scope>NUCLEOTIDE SEQUENCE</scope>
    <source>
        <strain evidence="10">BYM</strain>
        <tissue evidence="10">Leaf</tissue>
    </source>
</reference>
<evidence type="ECO:0000313" key="10">
    <source>
        <dbReference type="EMBL" id="KAF3454274.1"/>
    </source>
</evidence>
<dbReference type="Pfam" id="PF02791">
    <property type="entry name" value="DDT"/>
    <property type="match status" value="1"/>
</dbReference>
<feature type="region of interest" description="Disordered" evidence="7">
    <location>
        <begin position="392"/>
        <end position="418"/>
    </location>
</feature>
<dbReference type="CDD" id="cd15517">
    <property type="entry name" value="PHD_TCF19_like"/>
    <property type="match status" value="1"/>
</dbReference>
<dbReference type="Proteomes" id="UP000796880">
    <property type="component" value="Unassembled WGS sequence"/>
</dbReference>
<proteinExistence type="predicted"/>
<dbReference type="InterPro" id="IPR019786">
    <property type="entry name" value="Zinc_finger_PHD-type_CS"/>
</dbReference>
<dbReference type="PROSITE" id="PS50016">
    <property type="entry name" value="ZF_PHD_2"/>
    <property type="match status" value="1"/>
</dbReference>
<evidence type="ECO:0000259" key="8">
    <source>
        <dbReference type="PROSITE" id="PS50016"/>
    </source>
</evidence>
<evidence type="ECO:0000256" key="7">
    <source>
        <dbReference type="SAM" id="MobiDB-lite"/>
    </source>
</evidence>
<feature type="compositionally biased region" description="Polar residues" evidence="7">
    <location>
        <begin position="1436"/>
        <end position="1452"/>
    </location>
</feature>
<keyword evidence="5" id="KW-0539">Nucleus</keyword>
<keyword evidence="4" id="KW-0862">Zinc</keyword>
<dbReference type="PROSITE" id="PS01359">
    <property type="entry name" value="ZF_PHD_1"/>
    <property type="match status" value="1"/>
</dbReference>
<dbReference type="PANTHER" id="PTHR46508:SF5">
    <property type="entry name" value="PHD-FINGER AND DNA BINDING DOMAIN-CONTAINING PROTEIN"/>
    <property type="match status" value="1"/>
</dbReference>
<evidence type="ECO:0000256" key="2">
    <source>
        <dbReference type="ARBA" id="ARBA00022723"/>
    </source>
</evidence>
<gene>
    <name evidence="10" type="ORF">FNV43_RR04721</name>
</gene>
<feature type="domain" description="PHD-type" evidence="8">
    <location>
        <begin position="653"/>
        <end position="700"/>
    </location>
</feature>